<feature type="domain" description="DhaL" evidence="4">
    <location>
        <begin position="6"/>
        <end position="204"/>
    </location>
</feature>
<dbReference type="EMBL" id="NDYC01000035">
    <property type="protein sequence ID" value="OXZ26756.1"/>
    <property type="molecule type" value="Genomic_DNA"/>
</dbReference>
<dbReference type="GO" id="GO:0004371">
    <property type="term" value="F:glycerone kinase activity"/>
    <property type="evidence" value="ECO:0007669"/>
    <property type="project" value="InterPro"/>
</dbReference>
<evidence type="ECO:0000256" key="3">
    <source>
        <dbReference type="SAM" id="Phobius"/>
    </source>
</evidence>
<dbReference type="SMART" id="SM01120">
    <property type="entry name" value="Dak2"/>
    <property type="match status" value="1"/>
</dbReference>
<reference evidence="6" key="1">
    <citation type="submission" date="2017-04" db="EMBL/GenBank/DDBJ databases">
        <title>Finegoldia magna isolated from orthopedic joint implant-associated infections.</title>
        <authorList>
            <person name="Bjorklund S."/>
            <person name="Bruggemann H."/>
            <person name="Jensen A."/>
            <person name="Hellmark B."/>
            <person name="Soderquist B."/>
        </authorList>
    </citation>
    <scope>NUCLEOTIDE SEQUENCE [LARGE SCALE GENOMIC DNA]</scope>
    <source>
        <strain evidence="6">CCUG 54800</strain>
    </source>
</reference>
<name>A0A233V2Y0_FINMA</name>
<sequence>MAFTNDDIYRVFTMYQECLMVNCSLLNKLDENLSNRDHGSNLNNGFRELFTTFPDFKSENLSTQFSNLSFLFTYKVKGATSPIYSYVCDKVSAYLTDVDVIDREMFGEILKITTESVKLVGNCKLNDKTILDCIHAATESFEKNKNENTIKLMKKISVDCKMACEQTSEMTANKGKARHNAIFSVGVIDPGAYSLFLFFDTLYKYVLKKRRTK</sequence>
<organism evidence="5 6">
    <name type="scientific">Finegoldia magna</name>
    <name type="common">Peptostreptococcus magnus</name>
    <dbReference type="NCBI Taxonomy" id="1260"/>
    <lineage>
        <taxon>Bacteria</taxon>
        <taxon>Bacillati</taxon>
        <taxon>Bacillota</taxon>
        <taxon>Tissierellia</taxon>
        <taxon>Tissierellales</taxon>
        <taxon>Peptoniphilaceae</taxon>
        <taxon>Finegoldia</taxon>
    </lineage>
</organism>
<keyword evidence="1" id="KW-0808">Transferase</keyword>
<dbReference type="GO" id="GO:0005829">
    <property type="term" value="C:cytosol"/>
    <property type="evidence" value="ECO:0007669"/>
    <property type="project" value="TreeGrafter"/>
</dbReference>
<dbReference type="GO" id="GO:0019563">
    <property type="term" value="P:glycerol catabolic process"/>
    <property type="evidence" value="ECO:0007669"/>
    <property type="project" value="TreeGrafter"/>
</dbReference>
<dbReference type="SUPFAM" id="SSF101473">
    <property type="entry name" value="DhaL-like"/>
    <property type="match status" value="1"/>
</dbReference>
<evidence type="ECO:0000256" key="2">
    <source>
        <dbReference type="ARBA" id="ARBA00022777"/>
    </source>
</evidence>
<evidence type="ECO:0000256" key="1">
    <source>
        <dbReference type="ARBA" id="ARBA00022679"/>
    </source>
</evidence>
<gene>
    <name evidence="5" type="ORF">B9N49_07425</name>
</gene>
<evidence type="ECO:0000313" key="6">
    <source>
        <dbReference type="Proteomes" id="UP000215413"/>
    </source>
</evidence>
<comment type="caution">
    <text evidence="5">The sequence shown here is derived from an EMBL/GenBank/DDBJ whole genome shotgun (WGS) entry which is preliminary data.</text>
</comment>
<protein>
    <submittedName>
        <fullName evidence="5">Dihydroxyacetone kinase</fullName>
    </submittedName>
</protein>
<accession>A0A233V2Y0</accession>
<dbReference type="InterPro" id="IPR036117">
    <property type="entry name" value="DhaL_dom_sf"/>
</dbReference>
<dbReference type="Proteomes" id="UP000215413">
    <property type="component" value="Unassembled WGS sequence"/>
</dbReference>
<dbReference type="Pfam" id="PF02734">
    <property type="entry name" value="Dak2"/>
    <property type="match status" value="1"/>
</dbReference>
<dbReference type="Gene3D" id="1.25.40.340">
    <property type="match status" value="1"/>
</dbReference>
<dbReference type="PANTHER" id="PTHR28629">
    <property type="entry name" value="TRIOKINASE/FMN CYCLASE"/>
    <property type="match status" value="1"/>
</dbReference>
<dbReference type="PANTHER" id="PTHR28629:SF4">
    <property type="entry name" value="TRIOKINASE_FMN CYCLASE"/>
    <property type="match status" value="1"/>
</dbReference>
<dbReference type="PROSITE" id="PS51480">
    <property type="entry name" value="DHAL"/>
    <property type="match status" value="1"/>
</dbReference>
<evidence type="ECO:0000259" key="4">
    <source>
        <dbReference type="PROSITE" id="PS51480"/>
    </source>
</evidence>
<keyword evidence="3" id="KW-0812">Transmembrane</keyword>
<keyword evidence="3" id="KW-0472">Membrane</keyword>
<dbReference type="InterPro" id="IPR004007">
    <property type="entry name" value="DhaL_dom"/>
</dbReference>
<evidence type="ECO:0000313" key="5">
    <source>
        <dbReference type="EMBL" id="OXZ26756.1"/>
    </source>
</evidence>
<keyword evidence="2 5" id="KW-0418">Kinase</keyword>
<keyword evidence="3" id="KW-1133">Transmembrane helix</keyword>
<feature type="transmembrane region" description="Helical" evidence="3">
    <location>
        <begin position="181"/>
        <end position="203"/>
    </location>
</feature>
<proteinExistence type="predicted"/>
<dbReference type="AlphaFoldDB" id="A0A233V2Y0"/>
<dbReference type="RefSeq" id="WP_094206172.1">
    <property type="nucleotide sequence ID" value="NZ_NDYC01000035.1"/>
</dbReference>
<dbReference type="InterPro" id="IPR050861">
    <property type="entry name" value="Dihydroxyacetone_Kinase"/>
</dbReference>